<keyword evidence="2" id="KW-1277">Toxin-antitoxin system</keyword>
<evidence type="ECO:0000256" key="5">
    <source>
        <dbReference type="ARBA" id="ARBA00022801"/>
    </source>
</evidence>
<protein>
    <recommendedName>
        <fullName evidence="8">DUF86 domain-containing protein</fullName>
    </recommendedName>
</protein>
<keyword evidence="5" id="KW-0378">Hydrolase</keyword>
<dbReference type="InterPro" id="IPR008201">
    <property type="entry name" value="HepT-like"/>
</dbReference>
<evidence type="ECO:0000313" key="7">
    <source>
        <dbReference type="Proteomes" id="UP000177506"/>
    </source>
</evidence>
<evidence type="ECO:0000256" key="4">
    <source>
        <dbReference type="ARBA" id="ARBA00022741"/>
    </source>
</evidence>
<accession>A0A1G1SW00</accession>
<dbReference type="AlphaFoldDB" id="A0A1G1SW00"/>
<sequence length="118" mass="13916">MSLPPLERLLHIRDEIQFLQRCQQRLPDLAALVADEVMCRAVVKSIEIIGEATKSLPVEWRESYPEIPWRNIARMRDKLTHHYFDTDFEFVWLVMQTQIDPLDKTVARMLQELPGTLN</sequence>
<dbReference type="InterPro" id="IPR051813">
    <property type="entry name" value="HepT_RNase_toxin"/>
</dbReference>
<dbReference type="GO" id="GO:0110001">
    <property type="term" value="C:toxin-antitoxin complex"/>
    <property type="evidence" value="ECO:0007669"/>
    <property type="project" value="InterPro"/>
</dbReference>
<dbReference type="GO" id="GO:0016787">
    <property type="term" value="F:hydrolase activity"/>
    <property type="evidence" value="ECO:0007669"/>
    <property type="project" value="UniProtKB-KW"/>
</dbReference>
<gene>
    <name evidence="6" type="ORF">BEN49_02655</name>
</gene>
<evidence type="ECO:0000313" key="6">
    <source>
        <dbReference type="EMBL" id="OGX82781.1"/>
    </source>
</evidence>
<comment type="caution">
    <text evidence="6">The sequence shown here is derived from an EMBL/GenBank/DDBJ whole genome shotgun (WGS) entry which is preliminary data.</text>
</comment>
<evidence type="ECO:0000256" key="3">
    <source>
        <dbReference type="ARBA" id="ARBA00022722"/>
    </source>
</evidence>
<dbReference type="RefSeq" id="WP_070746430.1">
    <property type="nucleotide sequence ID" value="NZ_MDZA01000426.1"/>
</dbReference>
<keyword evidence="3" id="KW-0540">Nuclease</keyword>
<dbReference type="GO" id="GO:0004540">
    <property type="term" value="F:RNA nuclease activity"/>
    <property type="evidence" value="ECO:0007669"/>
    <property type="project" value="InterPro"/>
</dbReference>
<keyword evidence="7" id="KW-1185">Reference proteome</keyword>
<dbReference type="Proteomes" id="UP000177506">
    <property type="component" value="Unassembled WGS sequence"/>
</dbReference>
<evidence type="ECO:0000256" key="1">
    <source>
        <dbReference type="ARBA" id="ARBA00022553"/>
    </source>
</evidence>
<evidence type="ECO:0008006" key="8">
    <source>
        <dbReference type="Google" id="ProtNLM"/>
    </source>
</evidence>
<keyword evidence="1" id="KW-0597">Phosphoprotein</keyword>
<dbReference type="PANTHER" id="PTHR34139">
    <property type="entry name" value="UPF0331 PROTEIN MJ0127"/>
    <property type="match status" value="1"/>
</dbReference>
<proteinExistence type="predicted"/>
<name>A0A1G1SW00_9BACT</name>
<keyword evidence="4" id="KW-0547">Nucleotide-binding</keyword>
<dbReference type="PANTHER" id="PTHR34139:SF1">
    <property type="entry name" value="RNASE MJ1380-RELATED"/>
    <property type="match status" value="1"/>
</dbReference>
<dbReference type="Pfam" id="PF01934">
    <property type="entry name" value="HepT-like"/>
    <property type="match status" value="1"/>
</dbReference>
<dbReference type="GO" id="GO:0000166">
    <property type="term" value="F:nucleotide binding"/>
    <property type="evidence" value="ECO:0007669"/>
    <property type="project" value="UniProtKB-KW"/>
</dbReference>
<organism evidence="6 7">
    <name type="scientific">Hymenobacter coccineus</name>
    <dbReference type="NCBI Taxonomy" id="1908235"/>
    <lineage>
        <taxon>Bacteria</taxon>
        <taxon>Pseudomonadati</taxon>
        <taxon>Bacteroidota</taxon>
        <taxon>Cytophagia</taxon>
        <taxon>Cytophagales</taxon>
        <taxon>Hymenobacteraceae</taxon>
        <taxon>Hymenobacter</taxon>
    </lineage>
</organism>
<reference evidence="6 7" key="1">
    <citation type="submission" date="2016-08" db="EMBL/GenBank/DDBJ databases">
        <title>Hymenobacter coccineus sp. nov., Hymenobacter lapidarius sp. nov. and Hymenobacter glacialis sp. nov., isolated from Antarctic soil.</title>
        <authorList>
            <person name="Sedlacek I."/>
            <person name="Kralova S."/>
            <person name="Kyrova K."/>
            <person name="Maslanova I."/>
            <person name="Stankova E."/>
            <person name="Vrbovska V."/>
            <person name="Nemec M."/>
            <person name="Bartak M."/>
            <person name="Svec P."/>
            <person name="Busse H.-J."/>
            <person name="Pantucek R."/>
        </authorList>
    </citation>
    <scope>NUCLEOTIDE SEQUENCE [LARGE SCALE GENOMIC DNA]</scope>
    <source>
        <strain evidence="6 7">CCM 8649</strain>
    </source>
</reference>
<dbReference type="OrthoDB" id="955324at2"/>
<evidence type="ECO:0000256" key="2">
    <source>
        <dbReference type="ARBA" id="ARBA00022649"/>
    </source>
</evidence>
<dbReference type="EMBL" id="MDZA01000426">
    <property type="protein sequence ID" value="OGX82781.1"/>
    <property type="molecule type" value="Genomic_DNA"/>
</dbReference>